<evidence type="ECO:0000313" key="2">
    <source>
        <dbReference type="EMBL" id="RDD63831.1"/>
    </source>
</evidence>
<name>A0A369TEP6_9PROT</name>
<proteinExistence type="predicted"/>
<gene>
    <name evidence="2" type="ORF">DRB17_01295</name>
</gene>
<dbReference type="EMBL" id="QPMH01000001">
    <property type="protein sequence ID" value="RDD63831.1"/>
    <property type="molecule type" value="Genomic_DNA"/>
</dbReference>
<evidence type="ECO:0000313" key="3">
    <source>
        <dbReference type="Proteomes" id="UP000253941"/>
    </source>
</evidence>
<reference evidence="2 3" key="1">
    <citation type="submission" date="2018-07" db="EMBL/GenBank/DDBJ databases">
        <title>Venubactetium sediminum gen. nov., sp. nov., isolated from a marine solar saltern.</title>
        <authorList>
            <person name="Wang S."/>
        </authorList>
    </citation>
    <scope>NUCLEOTIDE SEQUENCE [LARGE SCALE GENOMIC DNA]</scope>
    <source>
        <strain evidence="2 3">WD2A32</strain>
    </source>
</reference>
<keyword evidence="3" id="KW-1185">Reference proteome</keyword>
<dbReference type="Proteomes" id="UP000253941">
    <property type="component" value="Unassembled WGS sequence"/>
</dbReference>
<feature type="region of interest" description="Disordered" evidence="1">
    <location>
        <begin position="1"/>
        <end position="21"/>
    </location>
</feature>
<dbReference type="AlphaFoldDB" id="A0A369TEP6"/>
<evidence type="ECO:0000256" key="1">
    <source>
        <dbReference type="SAM" id="MobiDB-lite"/>
    </source>
</evidence>
<comment type="caution">
    <text evidence="2">The sequence shown here is derived from an EMBL/GenBank/DDBJ whole genome shotgun (WGS) entry which is preliminary data.</text>
</comment>
<protein>
    <submittedName>
        <fullName evidence="2">Uncharacterized protein</fullName>
    </submittedName>
</protein>
<organism evidence="2 3">
    <name type="scientific">Ferruginivarius sediminum</name>
    <dbReference type="NCBI Taxonomy" id="2661937"/>
    <lineage>
        <taxon>Bacteria</taxon>
        <taxon>Pseudomonadati</taxon>
        <taxon>Pseudomonadota</taxon>
        <taxon>Alphaproteobacteria</taxon>
        <taxon>Rhodospirillales</taxon>
        <taxon>Rhodospirillaceae</taxon>
        <taxon>Ferruginivarius</taxon>
    </lineage>
</organism>
<accession>A0A369TEP6</accession>
<sequence>MASQPWHEAGPPYEIEPRGEESRLDEAVEVLGIADPTKRAEIRDQLRQAAAEFNHLVATDASGPRPKQINERLSRIEELAGELARALEGLDQYSAEALAFPGGVPSEAPTPDLAHMLHNLSLAAHRAAGEYPDRGGHARPFRWRWSHPKAQFVAICGWVFYDWRPNDISGTADGDFGQLVRTVYEFATGSGADDKGVGLGEYIKRAGAIFAMLRDVDAELDYWRGRLAIRVNSDRLGLGHDTGISETREELQRKIGNLLDRRSEIERQIAPIFGRPEWVDIDP</sequence>